<dbReference type="RefSeq" id="WP_206727864.1">
    <property type="nucleotide sequence ID" value="NZ_CP071090.1"/>
</dbReference>
<keyword evidence="1" id="KW-0732">Signal</keyword>
<accession>A0ABX7P795</accession>
<proteinExistence type="predicted"/>
<reference evidence="2 3" key="1">
    <citation type="submission" date="2021-02" db="EMBL/GenBank/DDBJ databases">
        <title>De Novo genome assembly of isolated myxobacteria.</title>
        <authorList>
            <person name="Stevens D.C."/>
        </authorList>
    </citation>
    <scope>NUCLEOTIDE SEQUENCE [LARGE SCALE GENOMIC DNA]</scope>
    <source>
        <strain evidence="3">SCPEA02</strain>
    </source>
</reference>
<sequence>MKRKLLVASVFLFGLGLGVASASALEPGPSGITPEQKACIMECEANGGEFRACFDCCVLGRCGEA</sequence>
<evidence type="ECO:0000313" key="2">
    <source>
        <dbReference type="EMBL" id="QSQ26316.1"/>
    </source>
</evidence>
<dbReference type="Proteomes" id="UP000662747">
    <property type="component" value="Chromosome"/>
</dbReference>
<evidence type="ECO:0000256" key="1">
    <source>
        <dbReference type="SAM" id="SignalP"/>
    </source>
</evidence>
<protein>
    <submittedName>
        <fullName evidence="2">Uncharacterized protein</fullName>
    </submittedName>
</protein>
<gene>
    <name evidence="2" type="ORF">JY651_15870</name>
</gene>
<feature type="chain" id="PRO_5046837924" evidence="1">
    <location>
        <begin position="25"/>
        <end position="65"/>
    </location>
</feature>
<organism evidence="2 3">
    <name type="scientific">Pyxidicoccus parkwayensis</name>
    <dbReference type="NCBI Taxonomy" id="2813578"/>
    <lineage>
        <taxon>Bacteria</taxon>
        <taxon>Pseudomonadati</taxon>
        <taxon>Myxococcota</taxon>
        <taxon>Myxococcia</taxon>
        <taxon>Myxococcales</taxon>
        <taxon>Cystobacterineae</taxon>
        <taxon>Myxococcaceae</taxon>
        <taxon>Pyxidicoccus</taxon>
    </lineage>
</organism>
<feature type="signal peptide" evidence="1">
    <location>
        <begin position="1"/>
        <end position="24"/>
    </location>
</feature>
<name>A0ABX7P795_9BACT</name>
<evidence type="ECO:0000313" key="3">
    <source>
        <dbReference type="Proteomes" id="UP000662747"/>
    </source>
</evidence>
<dbReference type="EMBL" id="CP071090">
    <property type="protein sequence ID" value="QSQ26316.1"/>
    <property type="molecule type" value="Genomic_DNA"/>
</dbReference>
<keyword evidence="3" id="KW-1185">Reference proteome</keyword>